<accession>A1VSH9</accession>
<dbReference type="Proteomes" id="UP000000644">
    <property type="component" value="Chromosome"/>
</dbReference>
<dbReference type="NCBIfam" id="TIGR01611">
    <property type="entry name" value="tail_tube"/>
    <property type="match status" value="1"/>
</dbReference>
<dbReference type="eggNOG" id="COG3498">
    <property type="taxonomic scope" value="Bacteria"/>
</dbReference>
<dbReference type="EMBL" id="CP000529">
    <property type="protein sequence ID" value="ABM38607.1"/>
    <property type="molecule type" value="Genomic_DNA"/>
</dbReference>
<dbReference type="KEGG" id="pna:Pnap_3309"/>
<organism evidence="1 2">
    <name type="scientific">Polaromonas naphthalenivorans (strain CJ2)</name>
    <dbReference type="NCBI Taxonomy" id="365044"/>
    <lineage>
        <taxon>Bacteria</taxon>
        <taxon>Pseudomonadati</taxon>
        <taxon>Pseudomonadota</taxon>
        <taxon>Betaproteobacteria</taxon>
        <taxon>Burkholderiales</taxon>
        <taxon>Comamonadaceae</taxon>
        <taxon>Polaromonas</taxon>
    </lineage>
</organism>
<dbReference type="InterPro" id="IPR006498">
    <property type="entry name" value="Tail_tube"/>
</dbReference>
<dbReference type="STRING" id="365044.Pnap_3309"/>
<dbReference type="RefSeq" id="WP_011802678.1">
    <property type="nucleotide sequence ID" value="NC_008781.1"/>
</dbReference>
<keyword evidence="2" id="KW-1185">Reference proteome</keyword>
<proteinExistence type="predicted"/>
<name>A1VSH9_POLNA</name>
<dbReference type="OrthoDB" id="3078668at2"/>
<sequence length="170" mass="18906">MSLPRKLKNFVLFNDGISYMGEVEEVTLPKLTRKTEDYRSGGMNGPIKLDFGMEGLKLEWTAAGFLRTLLNQWGTLTHDGVLLRFAGALQSDDLPFATPLEVVVRGRHTEIDFGNAKAGDKTAIKVTSELSYYKLTMDGMTVIEIDFVNMIEIVNGEDRLASVRLALGIF</sequence>
<dbReference type="Pfam" id="PF04985">
    <property type="entry name" value="Phage_tube"/>
    <property type="match status" value="1"/>
</dbReference>
<gene>
    <name evidence="1" type="ordered locus">Pnap_3309</name>
</gene>
<dbReference type="AlphaFoldDB" id="A1VSH9"/>
<dbReference type="HOGENOM" id="CLU_130297_2_1_4"/>
<protein>
    <submittedName>
        <fullName evidence="1">Phage major tail tube protein</fullName>
    </submittedName>
</protein>
<reference evidence="2" key="1">
    <citation type="journal article" date="2009" name="Environ. Microbiol.">
        <title>The genome of Polaromonas naphthalenivorans strain CJ2, isolated from coal tar-contaminated sediment, reveals physiological and metabolic versatility and evolution through extensive horizontal gene transfer.</title>
        <authorList>
            <person name="Yagi J.M."/>
            <person name="Sims D."/>
            <person name="Brettin T."/>
            <person name="Bruce D."/>
            <person name="Madsen E.L."/>
        </authorList>
    </citation>
    <scope>NUCLEOTIDE SEQUENCE [LARGE SCALE GENOMIC DNA]</scope>
    <source>
        <strain evidence="2">CJ2</strain>
    </source>
</reference>
<evidence type="ECO:0000313" key="2">
    <source>
        <dbReference type="Proteomes" id="UP000000644"/>
    </source>
</evidence>
<evidence type="ECO:0000313" key="1">
    <source>
        <dbReference type="EMBL" id="ABM38607.1"/>
    </source>
</evidence>